<name>A0ABY5DIL0_9GAMM</name>
<dbReference type="PANTHER" id="PTHR33371:SF4">
    <property type="entry name" value="INTERMEMBRANE PHOSPHOLIPID TRANSPORT SYSTEM BINDING PROTEIN MLAD"/>
    <property type="match status" value="1"/>
</dbReference>
<feature type="transmembrane region" description="Helical" evidence="1">
    <location>
        <begin position="6"/>
        <end position="28"/>
    </location>
</feature>
<feature type="domain" description="Mce/MlaD" evidence="2">
    <location>
        <begin position="38"/>
        <end position="116"/>
    </location>
</feature>
<dbReference type="InterPro" id="IPR003399">
    <property type="entry name" value="Mce/MlaD"/>
</dbReference>
<evidence type="ECO:0000259" key="2">
    <source>
        <dbReference type="Pfam" id="PF02470"/>
    </source>
</evidence>
<proteinExistence type="predicted"/>
<sequence length="160" mass="17498">MKENRLLNAGVGAFVLLAAVSMMFLAFFASTPDWRGYDGYTVYAKFDEAAGLRARAPIRIAGVRIGEVESVELTPSYQAKVALRIDSKSTELPLDTTAHIFTEGLLGVRYVAIFPGYDESTLKHDDEILQTNSGFVLENLIAQFLINLGSESLNKGSSDE</sequence>
<accession>A0ABY5DIL0</accession>
<dbReference type="NCBIfam" id="TIGR04430">
    <property type="entry name" value="OM_asym_MlaD"/>
    <property type="match status" value="1"/>
</dbReference>
<keyword evidence="1" id="KW-1133">Transmembrane helix</keyword>
<dbReference type="Proteomes" id="UP001055955">
    <property type="component" value="Chromosome"/>
</dbReference>
<dbReference type="InterPro" id="IPR030970">
    <property type="entry name" value="ABC_MlaD"/>
</dbReference>
<dbReference type="RefSeq" id="WP_258568234.1">
    <property type="nucleotide sequence ID" value="NZ_CP092900.1"/>
</dbReference>
<organism evidence="3 4">
    <name type="scientific">Candidatus Comchoanobacter bicostacola</name>
    <dbReference type="NCBI Taxonomy" id="2919598"/>
    <lineage>
        <taxon>Bacteria</taxon>
        <taxon>Pseudomonadati</taxon>
        <taxon>Pseudomonadota</taxon>
        <taxon>Gammaproteobacteria</taxon>
        <taxon>Candidatus Comchoanobacterales</taxon>
        <taxon>Candidatus Comchoanobacteraceae</taxon>
        <taxon>Candidatus Comchoanobacter</taxon>
    </lineage>
</organism>
<evidence type="ECO:0000313" key="4">
    <source>
        <dbReference type="Proteomes" id="UP001055955"/>
    </source>
</evidence>
<gene>
    <name evidence="3" type="primary">mlaD</name>
    <name evidence="3" type="ORF">MMH89_04360</name>
</gene>
<evidence type="ECO:0000256" key="1">
    <source>
        <dbReference type="SAM" id="Phobius"/>
    </source>
</evidence>
<dbReference type="EMBL" id="CP092900">
    <property type="protein sequence ID" value="UTC24451.1"/>
    <property type="molecule type" value="Genomic_DNA"/>
</dbReference>
<keyword evidence="1" id="KW-0472">Membrane</keyword>
<dbReference type="InterPro" id="IPR052336">
    <property type="entry name" value="MlaD_Phospholipid_Transporter"/>
</dbReference>
<protein>
    <submittedName>
        <fullName evidence="3">Outer membrane lipid asymmetry maintenance protein MlaD</fullName>
    </submittedName>
</protein>
<evidence type="ECO:0000313" key="3">
    <source>
        <dbReference type="EMBL" id="UTC24451.1"/>
    </source>
</evidence>
<keyword evidence="4" id="KW-1185">Reference proteome</keyword>
<keyword evidence="1" id="KW-0812">Transmembrane</keyword>
<dbReference type="Pfam" id="PF02470">
    <property type="entry name" value="MlaD"/>
    <property type="match status" value="1"/>
</dbReference>
<reference evidence="3 4" key="1">
    <citation type="journal article" date="2022" name="Nat. Microbiol.">
        <title>The microbiome of a bacterivorous marine choanoflagellate contains a resource-demanding obligate bacterial associate.</title>
        <authorList>
            <person name="Needham D.M."/>
            <person name="Poirier C."/>
            <person name="Bachy C."/>
            <person name="George E.E."/>
            <person name="Wilken S."/>
            <person name="Yung C.C.M."/>
            <person name="Limardo A.J."/>
            <person name="Morando M."/>
            <person name="Sudek L."/>
            <person name="Malmstrom R.R."/>
            <person name="Keeling P.J."/>
            <person name="Santoro A.E."/>
            <person name="Worden A.Z."/>
        </authorList>
    </citation>
    <scope>NUCLEOTIDE SEQUENCE [LARGE SCALE GENOMIC DNA]</scope>
    <source>
        <strain evidence="3 4">Comchoano-1</strain>
    </source>
</reference>
<dbReference type="PANTHER" id="PTHR33371">
    <property type="entry name" value="INTERMEMBRANE PHOSPHOLIPID TRANSPORT SYSTEM BINDING PROTEIN MLAD-RELATED"/>
    <property type="match status" value="1"/>
</dbReference>